<name>U5MPV9_CLOSA</name>
<dbReference type="HOGENOM" id="CLU_210177_0_0_9"/>
<gene>
    <name evidence="1" type="ORF">CLSA_c07130</name>
</gene>
<dbReference type="EMBL" id="CP006721">
    <property type="protein sequence ID" value="AGX41726.1"/>
    <property type="molecule type" value="Genomic_DNA"/>
</dbReference>
<dbReference type="KEGG" id="csb:CLSA_c07130"/>
<proteinExistence type="predicted"/>
<dbReference type="GeneID" id="79984058"/>
<dbReference type="PATRIC" id="fig|1345695.3.peg.654"/>
<protein>
    <submittedName>
        <fullName evidence="1">Uncharacterized protein</fullName>
    </submittedName>
</protein>
<dbReference type="Proteomes" id="UP000017118">
    <property type="component" value="Chromosome"/>
</dbReference>
<sequence>MVVGISSAGVVPFLLVTSLPWEHAGMGTTSAARNPQPNYLATE</sequence>
<evidence type="ECO:0000313" key="1">
    <source>
        <dbReference type="EMBL" id="AGX41726.1"/>
    </source>
</evidence>
<keyword evidence="2" id="KW-1185">Reference proteome</keyword>
<organism evidence="1 2">
    <name type="scientific">Clostridium saccharobutylicum DSM 13864</name>
    <dbReference type="NCBI Taxonomy" id="1345695"/>
    <lineage>
        <taxon>Bacteria</taxon>
        <taxon>Bacillati</taxon>
        <taxon>Bacillota</taxon>
        <taxon>Clostridia</taxon>
        <taxon>Eubacteriales</taxon>
        <taxon>Clostridiaceae</taxon>
        <taxon>Clostridium</taxon>
    </lineage>
</organism>
<dbReference type="RefSeq" id="WP_022744013.1">
    <property type="nucleotide sequence ID" value="NC_022571.1"/>
</dbReference>
<dbReference type="AlphaFoldDB" id="U5MPV9"/>
<evidence type="ECO:0000313" key="2">
    <source>
        <dbReference type="Proteomes" id="UP000017118"/>
    </source>
</evidence>
<accession>U5MPV9</accession>
<reference evidence="1 2" key="1">
    <citation type="journal article" date="2013" name="Genome Announc.">
        <title>Complete Genome Sequence of the Solvent Producer Clostridium saccharobutylicum NCP262 (DSM 13864).</title>
        <authorList>
            <person name="Poehlein A."/>
            <person name="Hartwich K."/>
            <person name="Krabben P."/>
            <person name="Ehrenreich A."/>
            <person name="Liebl W."/>
            <person name="Durre P."/>
            <person name="Gottschalk G."/>
            <person name="Daniel R."/>
        </authorList>
    </citation>
    <scope>NUCLEOTIDE SEQUENCE [LARGE SCALE GENOMIC DNA]</scope>
    <source>
        <strain evidence="1">DSM 13864</strain>
    </source>
</reference>